<dbReference type="Proteomes" id="UP000264820">
    <property type="component" value="Unplaced"/>
</dbReference>
<reference evidence="5" key="2">
    <citation type="submission" date="2025-09" db="UniProtKB">
        <authorList>
            <consortium name="Ensembl"/>
        </authorList>
    </citation>
    <scope>IDENTIFICATION</scope>
</reference>
<dbReference type="Ensembl" id="ENSHCOT00000024024.1">
    <property type="protein sequence ID" value="ENSHCOP00000015960.1"/>
    <property type="gene ID" value="ENSHCOG00000019644.1"/>
</dbReference>
<dbReference type="InterPro" id="IPR009622">
    <property type="entry name" value="NDUFAF4"/>
</dbReference>
<reference evidence="5" key="1">
    <citation type="submission" date="2025-08" db="UniProtKB">
        <authorList>
            <consortium name="Ensembl"/>
        </authorList>
    </citation>
    <scope>IDENTIFICATION</scope>
</reference>
<dbReference type="PANTHER" id="PTHR13338:SF4">
    <property type="entry name" value="NADH DEHYDROGENASE [UBIQUINONE] 1 ALPHA SUBCOMPLEX ASSEMBLY FACTOR 4"/>
    <property type="match status" value="1"/>
</dbReference>
<proteinExistence type="inferred from homology"/>
<dbReference type="Pfam" id="PF06784">
    <property type="entry name" value="UPF0240"/>
    <property type="match status" value="1"/>
</dbReference>
<dbReference type="PANTHER" id="PTHR13338">
    <property type="entry name" value="UPF0240 PROTEIN"/>
    <property type="match status" value="1"/>
</dbReference>
<evidence type="ECO:0000256" key="1">
    <source>
        <dbReference type="ARBA" id="ARBA00010698"/>
    </source>
</evidence>
<name>A0A3Q3DMN3_HIPCM</name>
<accession>A0A3Q3DMN3</accession>
<dbReference type="GeneTree" id="ENSGT00390000001627"/>
<protein>
    <recommendedName>
        <fullName evidence="3">NADH dehydrogenase [ubiquinone] 1 alpha subcomplex assembly factor 4</fullName>
    </recommendedName>
</protein>
<feature type="compositionally biased region" description="Basic and acidic residues" evidence="4">
    <location>
        <begin position="77"/>
        <end position="90"/>
    </location>
</feature>
<feature type="compositionally biased region" description="Polar residues" evidence="4">
    <location>
        <begin position="34"/>
        <end position="55"/>
    </location>
</feature>
<dbReference type="GO" id="GO:0005739">
    <property type="term" value="C:mitochondrion"/>
    <property type="evidence" value="ECO:0007669"/>
    <property type="project" value="TreeGrafter"/>
</dbReference>
<comment type="subunit">
    <text evidence="2">Binds calmodulin. Interacts with NDUFAF3.</text>
</comment>
<evidence type="ECO:0000256" key="2">
    <source>
        <dbReference type="ARBA" id="ARBA00011265"/>
    </source>
</evidence>
<dbReference type="OMA" id="ILNYVNY"/>
<dbReference type="AlphaFoldDB" id="A0A3Q3DMN3"/>
<comment type="similarity">
    <text evidence="1">Belongs to the NDUFAF4 family.</text>
</comment>
<evidence type="ECO:0000313" key="6">
    <source>
        <dbReference type="Proteomes" id="UP000264820"/>
    </source>
</evidence>
<dbReference type="GO" id="GO:0032981">
    <property type="term" value="P:mitochondrial respiratory chain complex I assembly"/>
    <property type="evidence" value="ECO:0007669"/>
    <property type="project" value="InterPro"/>
</dbReference>
<sequence length="185" mass="20544">MGARVVRMFRNFNLENRIEREISKEKPRSAPRHQLTQPTSTGQNDANTFSAEVSGSVHQKNDPLLLNLKSVFVESKDKAAGPVKSRKDLSADGGAKTRPIKFTLPNDSQGLANVQNIPHGKLTITEALKALGSHQNQPQTWTSQKISEEYSLNLKETNSLLEFFVPFQIQIIPPQTAKVKQLKGS</sequence>
<dbReference type="STRING" id="109280.ENSHCOP00000015960"/>
<feature type="region of interest" description="Disordered" evidence="4">
    <location>
        <begin position="77"/>
        <end position="96"/>
    </location>
</feature>
<organism evidence="5 6">
    <name type="scientific">Hippocampus comes</name>
    <name type="common">Tiger tail seahorse</name>
    <dbReference type="NCBI Taxonomy" id="109280"/>
    <lineage>
        <taxon>Eukaryota</taxon>
        <taxon>Metazoa</taxon>
        <taxon>Chordata</taxon>
        <taxon>Craniata</taxon>
        <taxon>Vertebrata</taxon>
        <taxon>Euteleostomi</taxon>
        <taxon>Actinopterygii</taxon>
        <taxon>Neopterygii</taxon>
        <taxon>Teleostei</taxon>
        <taxon>Neoteleostei</taxon>
        <taxon>Acanthomorphata</taxon>
        <taxon>Syngnathiaria</taxon>
        <taxon>Syngnathiformes</taxon>
        <taxon>Syngnathoidei</taxon>
        <taxon>Syngnathidae</taxon>
        <taxon>Hippocampus</taxon>
    </lineage>
</organism>
<evidence type="ECO:0000256" key="4">
    <source>
        <dbReference type="SAM" id="MobiDB-lite"/>
    </source>
</evidence>
<feature type="region of interest" description="Disordered" evidence="4">
    <location>
        <begin position="20"/>
        <end position="55"/>
    </location>
</feature>
<evidence type="ECO:0000313" key="5">
    <source>
        <dbReference type="Ensembl" id="ENSHCOP00000015960.1"/>
    </source>
</evidence>
<evidence type="ECO:0000256" key="3">
    <source>
        <dbReference type="ARBA" id="ARBA00021777"/>
    </source>
</evidence>
<keyword evidence="6" id="KW-1185">Reference proteome</keyword>